<dbReference type="CDD" id="cd19920">
    <property type="entry name" value="REC_PA4781-like"/>
    <property type="match status" value="1"/>
</dbReference>
<comment type="function">
    <text evidence="2">May play the central regulatory role in sporulation. It may be an element of the effector pathway responsible for the activation of sporulation genes in response to nutritional stress. Spo0A may act in concert with spo0H (a sigma factor) to control the expression of some genes that are critical to the sporulation process.</text>
</comment>
<dbReference type="GO" id="GO:0000160">
    <property type="term" value="P:phosphorelay signal transduction system"/>
    <property type="evidence" value="ECO:0007669"/>
    <property type="project" value="InterPro"/>
</dbReference>
<dbReference type="InterPro" id="IPR029787">
    <property type="entry name" value="Nucleotide_cyclase"/>
</dbReference>
<dbReference type="HOGENOM" id="CLU_000445_11_28_9"/>
<evidence type="ECO:0000256" key="2">
    <source>
        <dbReference type="ARBA" id="ARBA00024867"/>
    </source>
</evidence>
<dbReference type="PROSITE" id="PS50110">
    <property type="entry name" value="RESPONSE_REGULATORY"/>
    <property type="match status" value="1"/>
</dbReference>
<dbReference type="PANTHER" id="PTHR45138">
    <property type="entry name" value="REGULATORY COMPONENTS OF SENSORY TRANSDUCTION SYSTEM"/>
    <property type="match status" value="1"/>
</dbReference>
<reference evidence="7 8" key="1">
    <citation type="journal article" date="2009" name="Stand. Genomic Sci.">
        <title>Complete genome sequence of Desulfotomaculum acetoxidans type strain (5575).</title>
        <authorList>
            <person name="Spring S."/>
            <person name="Lapidus A."/>
            <person name="Schroder M."/>
            <person name="Gleim D."/>
            <person name="Sims D."/>
            <person name="Meincke L."/>
            <person name="Glavina Del Rio T."/>
            <person name="Tice H."/>
            <person name="Copeland A."/>
            <person name="Cheng J.F."/>
            <person name="Lucas S."/>
            <person name="Chen F."/>
            <person name="Nolan M."/>
            <person name="Bruce D."/>
            <person name="Goodwin L."/>
            <person name="Pitluck S."/>
            <person name="Ivanova N."/>
            <person name="Mavromatis K."/>
            <person name="Mikhailova N."/>
            <person name="Pati A."/>
            <person name="Chen A."/>
            <person name="Palaniappan K."/>
            <person name="Land M."/>
            <person name="Hauser L."/>
            <person name="Chang Y.J."/>
            <person name="Jeffries C.D."/>
            <person name="Chain P."/>
            <person name="Saunders E."/>
            <person name="Brettin T."/>
            <person name="Detter J.C."/>
            <person name="Goker M."/>
            <person name="Bristow J."/>
            <person name="Eisen J.A."/>
            <person name="Markowitz V."/>
            <person name="Hugenholtz P."/>
            <person name="Kyrpides N.C."/>
            <person name="Klenk H.P."/>
            <person name="Han C."/>
        </authorList>
    </citation>
    <scope>NUCLEOTIDE SEQUENCE [LARGE SCALE GENOMIC DNA]</scope>
    <source>
        <strain evidence="8">ATCC 49208 / DSM 771 / VKM B-1644</strain>
    </source>
</reference>
<dbReference type="Pfam" id="PF00072">
    <property type="entry name" value="Response_reg"/>
    <property type="match status" value="1"/>
</dbReference>
<organism evidence="7 8">
    <name type="scientific">Desulfofarcimen acetoxidans (strain ATCC 49208 / DSM 771 / KCTC 5769 / VKM B-1644 / 5575)</name>
    <name type="common">Desulfotomaculum acetoxidans</name>
    <dbReference type="NCBI Taxonomy" id="485916"/>
    <lineage>
        <taxon>Bacteria</taxon>
        <taxon>Bacillati</taxon>
        <taxon>Bacillota</taxon>
        <taxon>Clostridia</taxon>
        <taxon>Eubacteriales</taxon>
        <taxon>Peptococcaceae</taxon>
        <taxon>Desulfofarcimen</taxon>
    </lineage>
</organism>
<feature type="modified residue" description="4-aspartylphosphate" evidence="3">
    <location>
        <position position="51"/>
    </location>
</feature>
<dbReference type="RefSeq" id="WP_015757147.1">
    <property type="nucleotide sequence ID" value="NC_013216.1"/>
</dbReference>
<dbReference type="GO" id="GO:1902201">
    <property type="term" value="P:negative regulation of bacterial-type flagellum-dependent cell motility"/>
    <property type="evidence" value="ECO:0007669"/>
    <property type="project" value="TreeGrafter"/>
</dbReference>
<sequence length="314" mass="35499">MNKVLIVDDVPVSIKVLGELLKEHYEILVATSGSRAIEVALKNQPDLILMDVVMPGMDGLETCRRLKENTLTAEIPVIFLTAMSESSDVIKGFEVGGQDYVVKPFNKIEVIARVKNHMELRKSKEKIKQYALELERKNEELQQLLQKVEQIAITDFLTGITNRRFAIDRMNEELSRINRGEDGFSLLMIDIDNFKDINDSHGHECGDYILKDVVNLIKSVLRNYDMMARWGGEEFLVMLPSTEINDAKIVAEKIISNVRTQIFTYKGNSFHVTITAGVAQHQAGDDLDSIIKRADEAMYHGKKSGKNCVKNSCH</sequence>
<dbReference type="FunFam" id="3.30.70.270:FF:000001">
    <property type="entry name" value="Diguanylate cyclase domain protein"/>
    <property type="match status" value="1"/>
</dbReference>
<dbReference type="InterPro" id="IPR050469">
    <property type="entry name" value="Diguanylate_Cyclase"/>
</dbReference>
<evidence type="ECO:0000256" key="1">
    <source>
        <dbReference type="ARBA" id="ARBA00018672"/>
    </source>
</evidence>
<dbReference type="eggNOG" id="COG3706">
    <property type="taxonomic scope" value="Bacteria"/>
</dbReference>
<dbReference type="SMART" id="SM00267">
    <property type="entry name" value="GGDEF"/>
    <property type="match status" value="1"/>
</dbReference>
<dbReference type="KEGG" id="dae:Dtox_1577"/>
<keyword evidence="3" id="KW-0597">Phosphoprotein</keyword>
<feature type="coiled-coil region" evidence="4">
    <location>
        <begin position="120"/>
        <end position="154"/>
    </location>
</feature>
<dbReference type="STRING" id="485916.Dtox_1577"/>
<dbReference type="Gene3D" id="3.40.50.2300">
    <property type="match status" value="1"/>
</dbReference>
<dbReference type="SUPFAM" id="SSF52172">
    <property type="entry name" value="CheY-like"/>
    <property type="match status" value="1"/>
</dbReference>
<dbReference type="GO" id="GO:0052621">
    <property type="term" value="F:diguanylate cyclase activity"/>
    <property type="evidence" value="ECO:0007669"/>
    <property type="project" value="TreeGrafter"/>
</dbReference>
<accession>C8VW84</accession>
<name>C8VW84_DESAS</name>
<dbReference type="AlphaFoldDB" id="C8VW84"/>
<dbReference type="NCBIfam" id="TIGR00254">
    <property type="entry name" value="GGDEF"/>
    <property type="match status" value="1"/>
</dbReference>
<dbReference type="GO" id="GO:0005886">
    <property type="term" value="C:plasma membrane"/>
    <property type="evidence" value="ECO:0007669"/>
    <property type="project" value="TreeGrafter"/>
</dbReference>
<dbReference type="CDD" id="cd01949">
    <property type="entry name" value="GGDEF"/>
    <property type="match status" value="1"/>
</dbReference>
<keyword evidence="8" id="KW-1185">Reference proteome</keyword>
<protein>
    <recommendedName>
        <fullName evidence="1">Stage 0 sporulation protein A homolog</fullName>
    </recommendedName>
</protein>
<evidence type="ECO:0000313" key="7">
    <source>
        <dbReference type="EMBL" id="ACV62436.1"/>
    </source>
</evidence>
<dbReference type="EMBL" id="CP001720">
    <property type="protein sequence ID" value="ACV62436.1"/>
    <property type="molecule type" value="Genomic_DNA"/>
</dbReference>
<evidence type="ECO:0000259" key="5">
    <source>
        <dbReference type="PROSITE" id="PS50110"/>
    </source>
</evidence>
<dbReference type="Gene3D" id="3.30.70.270">
    <property type="match status" value="1"/>
</dbReference>
<proteinExistence type="predicted"/>
<dbReference type="PROSITE" id="PS50887">
    <property type="entry name" value="GGDEF"/>
    <property type="match status" value="1"/>
</dbReference>
<dbReference type="InterPro" id="IPR043128">
    <property type="entry name" value="Rev_trsase/Diguanyl_cyclase"/>
</dbReference>
<dbReference type="InterPro" id="IPR011006">
    <property type="entry name" value="CheY-like_superfamily"/>
</dbReference>
<evidence type="ECO:0000259" key="6">
    <source>
        <dbReference type="PROSITE" id="PS50887"/>
    </source>
</evidence>
<dbReference type="SUPFAM" id="SSF55073">
    <property type="entry name" value="Nucleotide cyclase"/>
    <property type="match status" value="1"/>
</dbReference>
<dbReference type="GO" id="GO:0043709">
    <property type="term" value="P:cell adhesion involved in single-species biofilm formation"/>
    <property type="evidence" value="ECO:0007669"/>
    <property type="project" value="TreeGrafter"/>
</dbReference>
<dbReference type="InterPro" id="IPR001789">
    <property type="entry name" value="Sig_transdc_resp-reg_receiver"/>
</dbReference>
<dbReference type="Proteomes" id="UP000002217">
    <property type="component" value="Chromosome"/>
</dbReference>
<gene>
    <name evidence="7" type="ordered locus">Dtox_1577</name>
</gene>
<evidence type="ECO:0000313" key="8">
    <source>
        <dbReference type="Proteomes" id="UP000002217"/>
    </source>
</evidence>
<dbReference type="InterPro" id="IPR000160">
    <property type="entry name" value="GGDEF_dom"/>
</dbReference>
<keyword evidence="4" id="KW-0175">Coiled coil</keyword>
<evidence type="ECO:0000256" key="4">
    <source>
        <dbReference type="SAM" id="Coils"/>
    </source>
</evidence>
<dbReference type="Pfam" id="PF00990">
    <property type="entry name" value="GGDEF"/>
    <property type="match status" value="1"/>
</dbReference>
<feature type="domain" description="GGDEF" evidence="6">
    <location>
        <begin position="182"/>
        <end position="314"/>
    </location>
</feature>
<dbReference type="OrthoDB" id="9783388at2"/>
<dbReference type="PANTHER" id="PTHR45138:SF9">
    <property type="entry name" value="DIGUANYLATE CYCLASE DGCM-RELATED"/>
    <property type="match status" value="1"/>
</dbReference>
<evidence type="ECO:0000256" key="3">
    <source>
        <dbReference type="PROSITE-ProRule" id="PRU00169"/>
    </source>
</evidence>
<dbReference type="SMART" id="SM00448">
    <property type="entry name" value="REC"/>
    <property type="match status" value="1"/>
</dbReference>
<feature type="domain" description="Response regulatory" evidence="5">
    <location>
        <begin position="3"/>
        <end position="118"/>
    </location>
</feature>